<dbReference type="VEuPathDB" id="FungiDB:ASPBRDRAFT_578047"/>
<feature type="chain" id="PRO_5013335945" description="Secreted protein" evidence="1">
    <location>
        <begin position="26"/>
        <end position="78"/>
    </location>
</feature>
<gene>
    <name evidence="2" type="ORF">ASPBRDRAFT_578047</name>
</gene>
<dbReference type="EMBL" id="KV878684">
    <property type="protein sequence ID" value="OJJ71834.1"/>
    <property type="molecule type" value="Genomic_DNA"/>
</dbReference>
<name>A0A1L9UJI6_ASPBC</name>
<protein>
    <recommendedName>
        <fullName evidence="4">Secreted protein</fullName>
    </recommendedName>
</protein>
<evidence type="ECO:0000313" key="3">
    <source>
        <dbReference type="Proteomes" id="UP000184499"/>
    </source>
</evidence>
<evidence type="ECO:0000256" key="1">
    <source>
        <dbReference type="SAM" id="SignalP"/>
    </source>
</evidence>
<evidence type="ECO:0000313" key="2">
    <source>
        <dbReference type="EMBL" id="OJJ71834.1"/>
    </source>
</evidence>
<evidence type="ECO:0008006" key="4">
    <source>
        <dbReference type="Google" id="ProtNLM"/>
    </source>
</evidence>
<accession>A0A1L9UJI6</accession>
<dbReference type="GeneID" id="93580287"/>
<sequence length="78" mass="8469">MARLIHTNRLKLLAVLVIVSEYAPATMIPSSSHTTLDQYGGSNLCCTEHTALIFQNRGDALIGERVQETAEPEAGKNT</sequence>
<dbReference type="AlphaFoldDB" id="A0A1L9UJI6"/>
<organism evidence="2 3">
    <name type="scientific">Aspergillus brasiliensis (strain CBS 101740 / IMI 381727 / IBT 21946)</name>
    <dbReference type="NCBI Taxonomy" id="767769"/>
    <lineage>
        <taxon>Eukaryota</taxon>
        <taxon>Fungi</taxon>
        <taxon>Dikarya</taxon>
        <taxon>Ascomycota</taxon>
        <taxon>Pezizomycotina</taxon>
        <taxon>Eurotiomycetes</taxon>
        <taxon>Eurotiomycetidae</taxon>
        <taxon>Eurotiales</taxon>
        <taxon>Aspergillaceae</taxon>
        <taxon>Aspergillus</taxon>
        <taxon>Aspergillus subgen. Circumdati</taxon>
    </lineage>
</organism>
<feature type="signal peptide" evidence="1">
    <location>
        <begin position="1"/>
        <end position="25"/>
    </location>
</feature>
<keyword evidence="1" id="KW-0732">Signal</keyword>
<proteinExistence type="predicted"/>
<dbReference type="Proteomes" id="UP000184499">
    <property type="component" value="Unassembled WGS sequence"/>
</dbReference>
<keyword evidence="3" id="KW-1185">Reference proteome</keyword>
<dbReference type="RefSeq" id="XP_067479082.1">
    <property type="nucleotide sequence ID" value="XM_067627799.1"/>
</dbReference>
<reference evidence="3" key="1">
    <citation type="journal article" date="2017" name="Genome Biol.">
        <title>Comparative genomics reveals high biological diversity and specific adaptations in the industrially and medically important fungal genus Aspergillus.</title>
        <authorList>
            <person name="de Vries R.P."/>
            <person name="Riley R."/>
            <person name="Wiebenga A."/>
            <person name="Aguilar-Osorio G."/>
            <person name="Amillis S."/>
            <person name="Uchima C.A."/>
            <person name="Anderluh G."/>
            <person name="Asadollahi M."/>
            <person name="Askin M."/>
            <person name="Barry K."/>
            <person name="Battaglia E."/>
            <person name="Bayram O."/>
            <person name="Benocci T."/>
            <person name="Braus-Stromeyer S.A."/>
            <person name="Caldana C."/>
            <person name="Canovas D."/>
            <person name="Cerqueira G.C."/>
            <person name="Chen F."/>
            <person name="Chen W."/>
            <person name="Choi C."/>
            <person name="Clum A."/>
            <person name="Dos Santos R.A."/>
            <person name="Damasio A.R."/>
            <person name="Diallinas G."/>
            <person name="Emri T."/>
            <person name="Fekete E."/>
            <person name="Flipphi M."/>
            <person name="Freyberg S."/>
            <person name="Gallo A."/>
            <person name="Gournas C."/>
            <person name="Habgood R."/>
            <person name="Hainaut M."/>
            <person name="Harispe M.L."/>
            <person name="Henrissat B."/>
            <person name="Hilden K.S."/>
            <person name="Hope R."/>
            <person name="Hossain A."/>
            <person name="Karabika E."/>
            <person name="Karaffa L."/>
            <person name="Karanyi Z."/>
            <person name="Krasevec N."/>
            <person name="Kuo A."/>
            <person name="Kusch H."/>
            <person name="LaButti K."/>
            <person name="Lagendijk E.L."/>
            <person name="Lapidus A."/>
            <person name="Levasseur A."/>
            <person name="Lindquist E."/>
            <person name="Lipzen A."/>
            <person name="Logrieco A.F."/>
            <person name="MacCabe A."/>
            <person name="Maekelae M.R."/>
            <person name="Malavazi I."/>
            <person name="Melin P."/>
            <person name="Meyer V."/>
            <person name="Mielnichuk N."/>
            <person name="Miskei M."/>
            <person name="Molnar A.P."/>
            <person name="Mule G."/>
            <person name="Ngan C.Y."/>
            <person name="Orejas M."/>
            <person name="Orosz E."/>
            <person name="Ouedraogo J.P."/>
            <person name="Overkamp K.M."/>
            <person name="Park H.-S."/>
            <person name="Perrone G."/>
            <person name="Piumi F."/>
            <person name="Punt P.J."/>
            <person name="Ram A.F."/>
            <person name="Ramon A."/>
            <person name="Rauscher S."/>
            <person name="Record E."/>
            <person name="Riano-Pachon D.M."/>
            <person name="Robert V."/>
            <person name="Roehrig J."/>
            <person name="Ruller R."/>
            <person name="Salamov A."/>
            <person name="Salih N.S."/>
            <person name="Samson R.A."/>
            <person name="Sandor E."/>
            <person name="Sanguinetti M."/>
            <person name="Schuetze T."/>
            <person name="Sepcic K."/>
            <person name="Shelest E."/>
            <person name="Sherlock G."/>
            <person name="Sophianopoulou V."/>
            <person name="Squina F.M."/>
            <person name="Sun H."/>
            <person name="Susca A."/>
            <person name="Todd R.B."/>
            <person name="Tsang A."/>
            <person name="Unkles S.E."/>
            <person name="van de Wiele N."/>
            <person name="van Rossen-Uffink D."/>
            <person name="Oliveira J.V."/>
            <person name="Vesth T.C."/>
            <person name="Visser J."/>
            <person name="Yu J.-H."/>
            <person name="Zhou M."/>
            <person name="Andersen M.R."/>
            <person name="Archer D.B."/>
            <person name="Baker S.E."/>
            <person name="Benoit I."/>
            <person name="Brakhage A.A."/>
            <person name="Braus G.H."/>
            <person name="Fischer R."/>
            <person name="Frisvad J.C."/>
            <person name="Goldman G.H."/>
            <person name="Houbraken J."/>
            <person name="Oakley B."/>
            <person name="Pocsi I."/>
            <person name="Scazzocchio C."/>
            <person name="Seiboth B."/>
            <person name="vanKuyk P.A."/>
            <person name="Wortman J."/>
            <person name="Dyer P.S."/>
            <person name="Grigoriev I.V."/>
        </authorList>
    </citation>
    <scope>NUCLEOTIDE SEQUENCE [LARGE SCALE GENOMIC DNA]</scope>
    <source>
        <strain evidence="3">CBS 101740 / IMI 381727 / IBT 21946</strain>
    </source>
</reference>